<dbReference type="RefSeq" id="WP_187303385.1">
    <property type="nucleotide sequence ID" value="NZ_CBCTON010000006.1"/>
</dbReference>
<keyword evidence="2" id="KW-0802">TPR repeat</keyword>
<dbReference type="Proteomes" id="UP000602647">
    <property type="component" value="Unassembled WGS sequence"/>
</dbReference>
<dbReference type="Pfam" id="PF00226">
    <property type="entry name" value="DnaJ"/>
    <property type="match status" value="1"/>
</dbReference>
<reference evidence="4" key="1">
    <citation type="submission" date="2020-08" db="EMBL/GenBank/DDBJ databases">
        <title>Genome public.</title>
        <authorList>
            <person name="Liu C."/>
            <person name="Sun Q."/>
        </authorList>
    </citation>
    <scope>NUCLEOTIDE SEQUENCE</scope>
    <source>
        <strain evidence="4">BX12</strain>
    </source>
</reference>
<dbReference type="PANTHER" id="PTHR24074">
    <property type="entry name" value="CO-CHAPERONE PROTEIN DJLA"/>
    <property type="match status" value="1"/>
</dbReference>
<dbReference type="InterPro" id="IPR019734">
    <property type="entry name" value="TPR_rpt"/>
</dbReference>
<evidence type="ECO:0000313" key="5">
    <source>
        <dbReference type="Proteomes" id="UP000602647"/>
    </source>
</evidence>
<evidence type="ECO:0000259" key="3">
    <source>
        <dbReference type="PROSITE" id="PS50076"/>
    </source>
</evidence>
<keyword evidence="1" id="KW-0235">DNA replication</keyword>
<dbReference type="InterPro" id="IPR001623">
    <property type="entry name" value="DnaJ_domain"/>
</dbReference>
<dbReference type="SUPFAM" id="SSF48452">
    <property type="entry name" value="TPR-like"/>
    <property type="match status" value="1"/>
</dbReference>
<dbReference type="SUPFAM" id="SSF46565">
    <property type="entry name" value="Chaperone J-domain"/>
    <property type="match status" value="1"/>
</dbReference>
<comment type="caution">
    <text evidence="4">The sequence shown here is derived from an EMBL/GenBank/DDBJ whole genome shotgun (WGS) entry which is preliminary data.</text>
</comment>
<sequence length="193" mass="22080">MDPYEVLGVRQGASEEEIKAAYKELVKKYHPDKYQNNPLSDLAEEKLQEVNEAYDMLMGKNQGNSGYRNNGSSYGRANSSAEFNQVRRNIDMGNLQGAEEILNRSQNRNAEWMFLSGMLSYRKGWYDDAVNKIQQAVNMDPYNPEYQQALNQMMNVGRSYQNTAYGRGFNSTEDAFCKALQCYCCLDMCTPDC</sequence>
<gene>
    <name evidence="4" type="ORF">H9L42_10610</name>
</gene>
<evidence type="ECO:0000256" key="1">
    <source>
        <dbReference type="ARBA" id="ARBA00022705"/>
    </source>
</evidence>
<dbReference type="SMART" id="SM00271">
    <property type="entry name" value="DnaJ"/>
    <property type="match status" value="1"/>
</dbReference>
<dbReference type="Gene3D" id="1.10.287.110">
    <property type="entry name" value="DnaJ domain"/>
    <property type="match status" value="1"/>
</dbReference>
<dbReference type="GO" id="GO:0006260">
    <property type="term" value="P:DNA replication"/>
    <property type="evidence" value="ECO:0007669"/>
    <property type="project" value="UniProtKB-KW"/>
</dbReference>
<dbReference type="PRINTS" id="PR00625">
    <property type="entry name" value="JDOMAIN"/>
</dbReference>
<keyword evidence="5" id="KW-1185">Reference proteome</keyword>
<accession>A0A923NLR2</accession>
<dbReference type="InterPro" id="IPR036869">
    <property type="entry name" value="J_dom_sf"/>
</dbReference>
<dbReference type="PROSITE" id="PS50005">
    <property type="entry name" value="TPR"/>
    <property type="match status" value="1"/>
</dbReference>
<dbReference type="InterPro" id="IPR050817">
    <property type="entry name" value="DjlA_DnaK_co-chaperone"/>
</dbReference>
<organism evidence="4 5">
    <name type="scientific">Zhenpiania hominis</name>
    <dbReference type="NCBI Taxonomy" id="2763644"/>
    <lineage>
        <taxon>Bacteria</taxon>
        <taxon>Bacillati</taxon>
        <taxon>Bacillota</taxon>
        <taxon>Clostridia</taxon>
        <taxon>Peptostreptococcales</taxon>
        <taxon>Anaerovoracaceae</taxon>
        <taxon>Zhenpiania</taxon>
    </lineage>
</organism>
<dbReference type="Gene3D" id="1.25.40.10">
    <property type="entry name" value="Tetratricopeptide repeat domain"/>
    <property type="match status" value="1"/>
</dbReference>
<dbReference type="CDD" id="cd06257">
    <property type="entry name" value="DnaJ"/>
    <property type="match status" value="1"/>
</dbReference>
<dbReference type="InterPro" id="IPR011990">
    <property type="entry name" value="TPR-like_helical_dom_sf"/>
</dbReference>
<protein>
    <submittedName>
        <fullName evidence="4">J domain-containing protein</fullName>
    </submittedName>
</protein>
<name>A0A923NLR2_9FIRM</name>
<dbReference type="PROSITE" id="PS50076">
    <property type="entry name" value="DNAJ_2"/>
    <property type="match status" value="1"/>
</dbReference>
<feature type="repeat" description="TPR" evidence="2">
    <location>
        <begin position="110"/>
        <end position="143"/>
    </location>
</feature>
<evidence type="ECO:0000256" key="2">
    <source>
        <dbReference type="PROSITE-ProRule" id="PRU00339"/>
    </source>
</evidence>
<evidence type="ECO:0000313" key="4">
    <source>
        <dbReference type="EMBL" id="MBC6680286.1"/>
    </source>
</evidence>
<proteinExistence type="predicted"/>
<feature type="domain" description="J" evidence="3">
    <location>
        <begin position="2"/>
        <end position="75"/>
    </location>
</feature>
<dbReference type="AlphaFoldDB" id="A0A923NLR2"/>
<dbReference type="EMBL" id="JACRYT010000011">
    <property type="protein sequence ID" value="MBC6680286.1"/>
    <property type="molecule type" value="Genomic_DNA"/>
</dbReference>